<organism evidence="2">
    <name type="scientific">Lygus hesperus</name>
    <name type="common">Western plant bug</name>
    <dbReference type="NCBI Taxonomy" id="30085"/>
    <lineage>
        <taxon>Eukaryota</taxon>
        <taxon>Metazoa</taxon>
        <taxon>Ecdysozoa</taxon>
        <taxon>Arthropoda</taxon>
        <taxon>Hexapoda</taxon>
        <taxon>Insecta</taxon>
        <taxon>Pterygota</taxon>
        <taxon>Neoptera</taxon>
        <taxon>Paraneoptera</taxon>
        <taxon>Hemiptera</taxon>
        <taxon>Heteroptera</taxon>
        <taxon>Panheteroptera</taxon>
        <taxon>Cimicomorpha</taxon>
        <taxon>Miridae</taxon>
        <taxon>Mirini</taxon>
        <taxon>Lygus</taxon>
    </lineage>
</organism>
<dbReference type="EMBL" id="GBRD01009589">
    <property type="protein sequence ID" value="JAG56235.1"/>
    <property type="molecule type" value="Transcribed_RNA"/>
</dbReference>
<feature type="compositionally biased region" description="Polar residues" evidence="1">
    <location>
        <begin position="13"/>
        <end position="27"/>
    </location>
</feature>
<feature type="region of interest" description="Disordered" evidence="1">
    <location>
        <begin position="1"/>
        <end position="29"/>
    </location>
</feature>
<sequence length="216" mass="24124">MALPGSEVKCPRPSTQNENNVTGTSDGQPAVISEYEMNIEEEIEIKPEQNIVPHDKDVGPSSLHCLKMKDEPDICHDVGSLEDKIIGHEVILPANVKEEPMDDDDEDSPCNDPLANSTHFLTGTSVDVPQPQPAPGLSRRETEWFINPVHFPKHLEPSATAKASTRKMMKRCRQCTRRSIKKKVTTICPGCTDEPGLCLECFVPWHVEQRNFKTTL</sequence>
<reference evidence="2" key="1">
    <citation type="submission" date="2014-09" db="EMBL/GenBank/DDBJ databases">
        <authorList>
            <person name="Magalhaes I.L.F."/>
            <person name="Oliveira U."/>
            <person name="Santos F.R."/>
            <person name="Vidigal T.H.D.A."/>
            <person name="Brescovit A.D."/>
            <person name="Santos A.J."/>
        </authorList>
    </citation>
    <scope>NUCLEOTIDE SEQUENCE</scope>
</reference>
<dbReference type="AlphaFoldDB" id="A0A0K8SST1"/>
<proteinExistence type="predicted"/>
<dbReference type="EMBL" id="GBRD01009590">
    <property type="protein sequence ID" value="JAG56234.1"/>
    <property type="molecule type" value="Transcribed_RNA"/>
</dbReference>
<name>A0A0K8SST1_LYGHE</name>
<evidence type="ECO:0000313" key="2">
    <source>
        <dbReference type="EMBL" id="JAG56234.1"/>
    </source>
</evidence>
<evidence type="ECO:0000256" key="1">
    <source>
        <dbReference type="SAM" id="MobiDB-lite"/>
    </source>
</evidence>
<protein>
    <submittedName>
        <fullName evidence="2">Uncharacterized protein</fullName>
    </submittedName>
</protein>
<dbReference type="EMBL" id="GBRD01009591">
    <property type="protein sequence ID" value="JAG56233.1"/>
    <property type="molecule type" value="Transcribed_RNA"/>
</dbReference>
<accession>A0A0K8SST1</accession>